<dbReference type="EMBL" id="CVRI01000004">
    <property type="protein sequence ID" value="CRK87391.1"/>
    <property type="molecule type" value="Genomic_DNA"/>
</dbReference>
<evidence type="ECO:0000313" key="2">
    <source>
        <dbReference type="Proteomes" id="UP000183832"/>
    </source>
</evidence>
<proteinExistence type="predicted"/>
<sequence length="75" mass="8815">MALSFKESSGVMNDAIVWYLNEFLDLLSHPCTRTLRFDSRHSGHRKLIEYKELKIEFQNIELKNLLILIGFGFKV</sequence>
<protein>
    <submittedName>
        <fullName evidence="1">CLUMA_CG001193, isoform A</fullName>
    </submittedName>
</protein>
<dbReference type="AlphaFoldDB" id="A0A1J1HH92"/>
<accession>A0A1J1HH92</accession>
<organism evidence="1 2">
    <name type="scientific">Clunio marinus</name>
    <dbReference type="NCBI Taxonomy" id="568069"/>
    <lineage>
        <taxon>Eukaryota</taxon>
        <taxon>Metazoa</taxon>
        <taxon>Ecdysozoa</taxon>
        <taxon>Arthropoda</taxon>
        <taxon>Hexapoda</taxon>
        <taxon>Insecta</taxon>
        <taxon>Pterygota</taxon>
        <taxon>Neoptera</taxon>
        <taxon>Endopterygota</taxon>
        <taxon>Diptera</taxon>
        <taxon>Nematocera</taxon>
        <taxon>Chironomoidea</taxon>
        <taxon>Chironomidae</taxon>
        <taxon>Clunio</taxon>
    </lineage>
</organism>
<gene>
    <name evidence="1" type="ORF">CLUMA_CG001193</name>
</gene>
<reference evidence="1 2" key="1">
    <citation type="submission" date="2015-04" db="EMBL/GenBank/DDBJ databases">
        <authorList>
            <person name="Syromyatnikov M.Y."/>
            <person name="Popov V.N."/>
        </authorList>
    </citation>
    <scope>NUCLEOTIDE SEQUENCE [LARGE SCALE GENOMIC DNA]</scope>
</reference>
<evidence type="ECO:0000313" key="1">
    <source>
        <dbReference type="EMBL" id="CRK87391.1"/>
    </source>
</evidence>
<dbReference type="Proteomes" id="UP000183832">
    <property type="component" value="Unassembled WGS sequence"/>
</dbReference>
<name>A0A1J1HH92_9DIPT</name>
<keyword evidence="2" id="KW-1185">Reference proteome</keyword>